<accession>A0A851GFY6</accession>
<evidence type="ECO:0000256" key="1">
    <source>
        <dbReference type="ARBA" id="ARBA00006700"/>
    </source>
</evidence>
<dbReference type="NCBIfam" id="NF004359">
    <property type="entry name" value="PRK05738.1-3"/>
    <property type="match status" value="1"/>
</dbReference>
<dbReference type="InterPro" id="IPR012677">
    <property type="entry name" value="Nucleotide-bd_a/b_plait_sf"/>
</dbReference>
<dbReference type="GO" id="GO:0019843">
    <property type="term" value="F:rRNA binding"/>
    <property type="evidence" value="ECO:0007669"/>
    <property type="project" value="UniProtKB-UniRule"/>
</dbReference>
<organism evidence="8 9">
    <name type="scientific">Oceaniferula marina</name>
    <dbReference type="NCBI Taxonomy" id="2748318"/>
    <lineage>
        <taxon>Bacteria</taxon>
        <taxon>Pseudomonadati</taxon>
        <taxon>Verrucomicrobiota</taxon>
        <taxon>Verrucomicrobiia</taxon>
        <taxon>Verrucomicrobiales</taxon>
        <taxon>Verrucomicrobiaceae</taxon>
        <taxon>Oceaniferula</taxon>
    </lineage>
</organism>
<name>A0A851GFY6_9BACT</name>
<protein>
    <recommendedName>
        <fullName evidence="6">Large ribosomal subunit protein uL23</fullName>
    </recommendedName>
</protein>
<dbReference type="GO" id="GO:1990904">
    <property type="term" value="C:ribonucleoprotein complex"/>
    <property type="evidence" value="ECO:0007669"/>
    <property type="project" value="UniProtKB-KW"/>
</dbReference>
<dbReference type="Pfam" id="PF00276">
    <property type="entry name" value="Ribosomal_L23"/>
    <property type="match status" value="1"/>
</dbReference>
<comment type="subunit">
    <text evidence="6">Part of the 50S ribosomal subunit. Contacts protein L29, and trigger factor when it is bound to the ribosome.</text>
</comment>
<dbReference type="GO" id="GO:0006412">
    <property type="term" value="P:translation"/>
    <property type="evidence" value="ECO:0007669"/>
    <property type="project" value="UniProtKB-UniRule"/>
</dbReference>
<evidence type="ECO:0000256" key="2">
    <source>
        <dbReference type="ARBA" id="ARBA00022730"/>
    </source>
</evidence>
<evidence type="ECO:0000256" key="4">
    <source>
        <dbReference type="ARBA" id="ARBA00022980"/>
    </source>
</evidence>
<dbReference type="Proteomes" id="UP000557872">
    <property type="component" value="Unassembled WGS sequence"/>
</dbReference>
<dbReference type="PROSITE" id="PS00050">
    <property type="entry name" value="RIBOSOMAL_L23"/>
    <property type="match status" value="1"/>
</dbReference>
<dbReference type="InterPro" id="IPR012678">
    <property type="entry name" value="Ribosomal_uL23/eL15/eS24_sf"/>
</dbReference>
<keyword evidence="3 6" id="KW-0694">RNA-binding</keyword>
<dbReference type="SUPFAM" id="SSF54189">
    <property type="entry name" value="Ribosomal proteins S24e, L23 and L15e"/>
    <property type="match status" value="1"/>
</dbReference>
<gene>
    <name evidence="6 8" type="primary">rplW</name>
    <name evidence="8" type="ORF">HW115_10900</name>
</gene>
<keyword evidence="9" id="KW-1185">Reference proteome</keyword>
<dbReference type="InterPro" id="IPR013025">
    <property type="entry name" value="Ribosomal_uL23-like"/>
</dbReference>
<evidence type="ECO:0000313" key="8">
    <source>
        <dbReference type="EMBL" id="NWK56119.1"/>
    </source>
</evidence>
<reference evidence="8 9" key="1">
    <citation type="submission" date="2020-07" db="EMBL/GenBank/DDBJ databases">
        <title>Roseicoccus Jingziensis gen. nov., sp. nov., isolated from coastal seawater.</title>
        <authorList>
            <person name="Feng X."/>
        </authorList>
    </citation>
    <scope>NUCLEOTIDE SEQUENCE [LARGE SCALE GENOMIC DNA]</scope>
    <source>
        <strain evidence="8 9">N1E253</strain>
    </source>
</reference>
<evidence type="ECO:0000256" key="6">
    <source>
        <dbReference type="HAMAP-Rule" id="MF_01369"/>
    </source>
</evidence>
<comment type="function">
    <text evidence="6">One of the early assembly proteins it binds 23S rRNA. One of the proteins that surrounds the polypeptide exit tunnel on the outside of the ribosome. Forms the main docking site for trigger factor binding to the ribosome.</text>
</comment>
<dbReference type="NCBIfam" id="NF004363">
    <property type="entry name" value="PRK05738.2-4"/>
    <property type="match status" value="1"/>
</dbReference>
<dbReference type="Gene3D" id="3.30.70.330">
    <property type="match status" value="1"/>
</dbReference>
<sequence>MKDIYQVIDTVLISEKATLLQEENNEYVFKVARDANKLEIKRAIEQLFGKKVESVRTLNVSGKQKRNRRADAGRTAHWKKAIVKLKEGENLDLV</sequence>
<comment type="caution">
    <text evidence="8">The sequence shown here is derived from an EMBL/GenBank/DDBJ whole genome shotgun (WGS) entry which is preliminary data.</text>
</comment>
<evidence type="ECO:0000256" key="3">
    <source>
        <dbReference type="ARBA" id="ARBA00022884"/>
    </source>
</evidence>
<keyword evidence="2 6" id="KW-0699">rRNA-binding</keyword>
<proteinExistence type="inferred from homology"/>
<dbReference type="AlphaFoldDB" id="A0A851GFY6"/>
<dbReference type="HAMAP" id="MF_01369_B">
    <property type="entry name" value="Ribosomal_uL23_B"/>
    <property type="match status" value="1"/>
</dbReference>
<dbReference type="PANTHER" id="PTHR11620">
    <property type="entry name" value="60S RIBOSOMAL PROTEIN L23A"/>
    <property type="match status" value="1"/>
</dbReference>
<dbReference type="FunFam" id="3.30.70.330:FF:000001">
    <property type="entry name" value="50S ribosomal protein L23"/>
    <property type="match status" value="1"/>
</dbReference>
<dbReference type="EMBL" id="JACBAZ010000004">
    <property type="protein sequence ID" value="NWK56119.1"/>
    <property type="molecule type" value="Genomic_DNA"/>
</dbReference>
<dbReference type="InterPro" id="IPR001014">
    <property type="entry name" value="Ribosomal_uL23_CS"/>
</dbReference>
<dbReference type="GO" id="GO:0005840">
    <property type="term" value="C:ribosome"/>
    <property type="evidence" value="ECO:0007669"/>
    <property type="project" value="UniProtKB-KW"/>
</dbReference>
<comment type="similarity">
    <text evidence="1 6 7">Belongs to the universal ribosomal protein uL23 family.</text>
</comment>
<dbReference type="GO" id="GO:0003735">
    <property type="term" value="F:structural constituent of ribosome"/>
    <property type="evidence" value="ECO:0007669"/>
    <property type="project" value="InterPro"/>
</dbReference>
<evidence type="ECO:0000313" key="9">
    <source>
        <dbReference type="Proteomes" id="UP000557872"/>
    </source>
</evidence>
<evidence type="ECO:0000256" key="7">
    <source>
        <dbReference type="RuleBase" id="RU003934"/>
    </source>
</evidence>
<keyword evidence="4 6" id="KW-0689">Ribosomal protein</keyword>
<evidence type="ECO:0000256" key="5">
    <source>
        <dbReference type="ARBA" id="ARBA00023274"/>
    </source>
</evidence>
<keyword evidence="5 6" id="KW-0687">Ribonucleoprotein</keyword>